<evidence type="ECO:0000313" key="2">
    <source>
        <dbReference type="Proteomes" id="UP000214345"/>
    </source>
</evidence>
<reference evidence="1 2" key="1">
    <citation type="submission" date="2015-07" db="EMBL/GenBank/DDBJ databases">
        <authorList>
            <person name="Pizzorno M.C."/>
            <person name="Stowe E.L."/>
            <person name="Andolino C.J."/>
            <person name="Luftman N.D."/>
            <person name="Meredith S.M."/>
            <person name="Pirnie R.T."/>
            <person name="Yankauskas J.R."/>
            <person name="Ball S.L."/>
            <person name="Bradley K.W."/>
            <person name="Asai D.J."/>
            <person name="Bowman C.A."/>
            <person name="Russell D.A."/>
            <person name="Pope W.H."/>
            <person name="Jacobs-Sera D."/>
            <person name="Hendrix R.W."/>
            <person name="Hatfull G.F."/>
        </authorList>
    </citation>
    <scope>NUCLEOTIDE SEQUENCE [LARGE SCALE GENOMIC DNA]</scope>
</reference>
<dbReference type="RefSeq" id="YP_009191297.1">
    <property type="nucleotide sequence ID" value="NC_028692.1"/>
</dbReference>
<name>A0A0M3UKF2_9CAUD</name>
<evidence type="ECO:0000313" key="1">
    <source>
        <dbReference type="EMBL" id="ALF00671.1"/>
    </source>
</evidence>
<protein>
    <submittedName>
        <fullName evidence="1">Terminase</fullName>
    </submittedName>
</protein>
<dbReference type="KEGG" id="vg:26519570"/>
<accession>A0A0M3UKF2</accession>
<dbReference type="Gene3D" id="3.40.50.300">
    <property type="entry name" value="P-loop containing nucleotide triphosphate hydrolases"/>
    <property type="match status" value="1"/>
</dbReference>
<keyword evidence="2" id="KW-1185">Reference proteome</keyword>
<dbReference type="Pfam" id="PF03237">
    <property type="entry name" value="Terminase_6N"/>
    <property type="match status" value="1"/>
</dbReference>
<proteinExistence type="predicted"/>
<dbReference type="OrthoDB" id="7954at10239"/>
<dbReference type="InterPro" id="IPR027417">
    <property type="entry name" value="P-loop_NTPase"/>
</dbReference>
<sequence length="496" mass="53538">MVVALADELPELLAALEQSTARYATKPTPGAPNELGQILGTAKLLGRQLMPWQIEVARVASEKRVDDPRRYRYPIVVLTVPRQSGKTTLMRTVLAQRALKCRNRKAFYTAQTGKDATARWLDLVKDIEDGPLSQFVSKRIAAGSQALTFPTGSTISPFAPTAKSLHGYTPHDVMLDEIFAHDAAAGNDLMGAIRPAQLTLPDKQLWLVSTAGTADSGFLKSWVDQGRLAVKDSGAGIAYFEWSLADGLDPYDPQNWLFHPAVGHTITLEDLADDADSQSQGEWLRAYMNRWTSTSEAVIDVAKWDTLAGALVPVPWAQVTVAYEVAHDRSCAAIYACWKDPETGKPALKLVQQGSGAEWLAPAVAKIYVEHRPKAIGADDGGPTKAVTDNLRRLPNARSGGNGVEVTTLTARDFATACVAYMGHIDDGTILHDGDPGHRAAVEAAATRPMGDSKVFSRRHSRGPIPELVAATVALRLHEQAPATAPQPAIYMGRGN</sequence>
<gene>
    <name evidence="1" type="ORF">SEA_DECURRO_4</name>
</gene>
<dbReference type="GeneID" id="26519570"/>
<organism evidence="1 2">
    <name type="scientific">Arthrobacter phage Decurro</name>
    <dbReference type="NCBI Taxonomy" id="1698361"/>
    <lineage>
        <taxon>Viruses</taxon>
        <taxon>Duplodnaviria</taxon>
        <taxon>Heunggongvirae</taxon>
        <taxon>Uroviricota</taxon>
        <taxon>Caudoviricetes</taxon>
        <taxon>Decurrovirus</taxon>
        <taxon>Decurrovirus decurro</taxon>
    </lineage>
</organism>
<dbReference type="Proteomes" id="UP000214345">
    <property type="component" value="Segment"/>
</dbReference>
<dbReference type="EMBL" id="KT355471">
    <property type="protein sequence ID" value="ALF00671.1"/>
    <property type="molecule type" value="Genomic_DNA"/>
</dbReference>